<keyword evidence="6 7" id="KW-0472">Membrane</keyword>
<comment type="caution">
    <text evidence="8">The sequence shown here is derived from an EMBL/GenBank/DDBJ whole genome shotgun (WGS) entry which is preliminary data.</text>
</comment>
<comment type="subcellular location">
    <subcellularLocation>
        <location evidence="1">Cell membrane</location>
        <topology evidence="1">Multi-pass membrane protein</topology>
    </subcellularLocation>
</comment>
<evidence type="ECO:0000256" key="1">
    <source>
        <dbReference type="ARBA" id="ARBA00004651"/>
    </source>
</evidence>
<dbReference type="PANTHER" id="PTHR34856:SF2">
    <property type="entry name" value="PROTEIN NRFD"/>
    <property type="match status" value="1"/>
</dbReference>
<feature type="transmembrane region" description="Helical" evidence="7">
    <location>
        <begin position="276"/>
        <end position="295"/>
    </location>
</feature>
<feature type="transmembrane region" description="Helical" evidence="7">
    <location>
        <begin position="77"/>
        <end position="97"/>
    </location>
</feature>
<evidence type="ECO:0000313" key="8">
    <source>
        <dbReference type="EMBL" id="HHM01808.1"/>
    </source>
</evidence>
<evidence type="ECO:0000256" key="6">
    <source>
        <dbReference type="ARBA" id="ARBA00023136"/>
    </source>
</evidence>
<evidence type="ECO:0000256" key="4">
    <source>
        <dbReference type="ARBA" id="ARBA00022692"/>
    </source>
</evidence>
<evidence type="ECO:0000256" key="5">
    <source>
        <dbReference type="ARBA" id="ARBA00022989"/>
    </source>
</evidence>
<keyword evidence="4 7" id="KW-0812">Transmembrane</keyword>
<dbReference type="Pfam" id="PF03916">
    <property type="entry name" value="NrfD"/>
    <property type="match status" value="1"/>
</dbReference>
<sequence>MKKLFYVLWIIGLLLGGIGVFQRLTTGHLLAGYGSRVVWGLWVAMYIYFIGLSAGAFLLSSLVYVFRVKMFEKVGKLALVTALITLVCALLAIWFDLGHMWRAYEVITRPNLPSSMMAWMIWLYTAYFILLLAETFYAFKLENNNDSAQKEALSKKLRLLGSIGIPLAIAFHGGVGALFGVVSSNPMWHSALTPIFFLVGAIASGSALFTMIVAFFWEERNSAYFDEMIQLLAKIVLISVLFDLLLEWAELSIALWMGSPEHTFGYREMLFGEYWYVFWILHILLGVMVPVFLLATRKKPFAIGLASLLVVFTFIGVRLNIVIPGLVTEKIHGEATAYIHPRLSYHYFPSSMEWLVAIFIVSVGIGLFVIGNRYLKLTQPKHSLNS</sequence>
<proteinExistence type="inferred from homology"/>
<keyword evidence="3" id="KW-1003">Cell membrane</keyword>
<gene>
    <name evidence="8" type="ORF">ENJ15_02265</name>
</gene>
<evidence type="ECO:0008006" key="9">
    <source>
        <dbReference type="Google" id="ProtNLM"/>
    </source>
</evidence>
<protein>
    <recommendedName>
        <fullName evidence="9">Molybdopterin oxidoreductase</fullName>
    </recommendedName>
</protein>
<name>A0A7V5VEK6_CALAY</name>
<dbReference type="Gene3D" id="1.20.1630.10">
    <property type="entry name" value="Formate dehydrogenase/DMSO reductase domain"/>
    <property type="match status" value="1"/>
</dbReference>
<evidence type="ECO:0000256" key="2">
    <source>
        <dbReference type="ARBA" id="ARBA00008929"/>
    </source>
</evidence>
<feature type="transmembrane region" description="Helical" evidence="7">
    <location>
        <begin position="159"/>
        <end position="183"/>
    </location>
</feature>
<evidence type="ECO:0000256" key="7">
    <source>
        <dbReference type="SAM" id="Phobius"/>
    </source>
</evidence>
<dbReference type="AlphaFoldDB" id="A0A7V5VEK6"/>
<feature type="transmembrane region" description="Helical" evidence="7">
    <location>
        <begin position="117"/>
        <end position="139"/>
    </location>
</feature>
<feature type="transmembrane region" description="Helical" evidence="7">
    <location>
        <begin position="39"/>
        <end position="65"/>
    </location>
</feature>
<reference evidence="8" key="1">
    <citation type="journal article" date="2020" name="mSystems">
        <title>Genome- and Community-Level Interaction Insights into Carbon Utilization and Element Cycling Functions of Hydrothermarchaeota in Hydrothermal Sediment.</title>
        <authorList>
            <person name="Zhou Z."/>
            <person name="Liu Y."/>
            <person name="Xu W."/>
            <person name="Pan J."/>
            <person name="Luo Z.H."/>
            <person name="Li M."/>
        </authorList>
    </citation>
    <scope>NUCLEOTIDE SEQUENCE [LARGE SCALE GENOMIC DNA]</scope>
    <source>
        <strain evidence="8">HyVt-460</strain>
    </source>
</reference>
<dbReference type="Proteomes" id="UP000885771">
    <property type="component" value="Unassembled WGS sequence"/>
</dbReference>
<organism evidence="8">
    <name type="scientific">Caldithrix abyssi</name>
    <dbReference type="NCBI Taxonomy" id="187145"/>
    <lineage>
        <taxon>Bacteria</taxon>
        <taxon>Pseudomonadati</taxon>
        <taxon>Calditrichota</taxon>
        <taxon>Calditrichia</taxon>
        <taxon>Calditrichales</taxon>
        <taxon>Calditrichaceae</taxon>
        <taxon>Caldithrix</taxon>
    </lineage>
</organism>
<feature type="transmembrane region" description="Helical" evidence="7">
    <location>
        <begin position="195"/>
        <end position="217"/>
    </location>
</feature>
<dbReference type="GO" id="GO:0005886">
    <property type="term" value="C:plasma membrane"/>
    <property type="evidence" value="ECO:0007669"/>
    <property type="project" value="UniProtKB-SubCell"/>
</dbReference>
<evidence type="ECO:0000256" key="3">
    <source>
        <dbReference type="ARBA" id="ARBA00022475"/>
    </source>
</evidence>
<dbReference type="EMBL" id="DRLI01000082">
    <property type="protein sequence ID" value="HHM01808.1"/>
    <property type="molecule type" value="Genomic_DNA"/>
</dbReference>
<feature type="transmembrane region" description="Helical" evidence="7">
    <location>
        <begin position="354"/>
        <end position="375"/>
    </location>
</feature>
<feature type="transmembrane region" description="Helical" evidence="7">
    <location>
        <begin position="302"/>
        <end position="323"/>
    </location>
</feature>
<comment type="similarity">
    <text evidence="2">Belongs to the NrfD family.</text>
</comment>
<dbReference type="InterPro" id="IPR005614">
    <property type="entry name" value="NrfD-like"/>
</dbReference>
<keyword evidence="5 7" id="KW-1133">Transmembrane helix</keyword>
<dbReference type="PANTHER" id="PTHR34856">
    <property type="entry name" value="PROTEIN NRFD"/>
    <property type="match status" value="1"/>
</dbReference>
<feature type="transmembrane region" description="Helical" evidence="7">
    <location>
        <begin position="229"/>
        <end position="256"/>
    </location>
</feature>
<dbReference type="InterPro" id="IPR052049">
    <property type="entry name" value="Electron_transfer_protein"/>
</dbReference>
<accession>A0A7V5VEK6</accession>